<accession>A0A2M6WZG4</accession>
<proteinExistence type="predicted"/>
<dbReference type="PANTHER" id="PTHR35788">
    <property type="entry name" value="EXPORTED PROTEIN-RELATED"/>
    <property type="match status" value="1"/>
</dbReference>
<evidence type="ECO:0000313" key="1">
    <source>
        <dbReference type="EMBL" id="PIT98193.1"/>
    </source>
</evidence>
<sequence length="376" mass="40522">MNKSIQLLCTLTVLLILPVSVIAVSPLSQEVAAAPSAISKSAGGGFTLVFGRQTWRVPPGELKKWYKTRAAGDQVLLQLRPAATYDYLNVYVSPKINRPGQTSRFKYVAGNLHLIGPGTKGKIVDGEKTSLAIRRALISGKSSAAVSMKEHRPAVFSAEDFKQLSFPDHLASGQSSFAGSPANRRHNIAVAAARYDGLVLMPGEQFSFNSRLGTVDAANGYLPELVIKENVTTPEYGGGICQVSTTAFRAAMEAGLKITDRHNHSYPVAYYGAPGYDATIYSPNPDLKFVNDTGAPVYLLTKIVGSQLIFDVWGKSDGRQVKINGPYITARLPDGSLTAVVAQLITKGGRSFREQNFVSHYQSPDKFPTVRAANGE</sequence>
<protein>
    <recommendedName>
        <fullName evidence="3">Peptidoglycan binding domain-containing protein</fullName>
    </recommendedName>
</protein>
<dbReference type="AlphaFoldDB" id="A0A2M6WZG4"/>
<name>A0A2M6WZG4_9BACT</name>
<organism evidence="1 2">
    <name type="scientific">Candidatus Andersenbacteria bacterium CG10_big_fil_rev_8_21_14_0_10_54_11</name>
    <dbReference type="NCBI Taxonomy" id="1974485"/>
    <lineage>
        <taxon>Bacteria</taxon>
        <taxon>Candidatus Anderseniibacteriota</taxon>
    </lineage>
</organism>
<dbReference type="PANTHER" id="PTHR35788:SF1">
    <property type="entry name" value="EXPORTED PROTEIN"/>
    <property type="match status" value="1"/>
</dbReference>
<gene>
    <name evidence="1" type="ORF">COT71_02005</name>
</gene>
<dbReference type="Proteomes" id="UP000230731">
    <property type="component" value="Unassembled WGS sequence"/>
</dbReference>
<dbReference type="InterPro" id="IPR007391">
    <property type="entry name" value="Vancomycin_resist_VanW"/>
</dbReference>
<reference evidence="2" key="1">
    <citation type="submission" date="2017-09" db="EMBL/GenBank/DDBJ databases">
        <title>Depth-based differentiation of microbial function through sediment-hosted aquifers and enrichment of novel symbionts in the deep terrestrial subsurface.</title>
        <authorList>
            <person name="Probst A.J."/>
            <person name="Ladd B."/>
            <person name="Jarett J.K."/>
            <person name="Geller-Mcgrath D.E."/>
            <person name="Sieber C.M.K."/>
            <person name="Emerson J.B."/>
            <person name="Anantharaman K."/>
            <person name="Thomas B.C."/>
            <person name="Malmstrom R."/>
            <person name="Stieglmeier M."/>
            <person name="Klingl A."/>
            <person name="Woyke T."/>
            <person name="Ryan C.M."/>
            <person name="Banfield J.F."/>
        </authorList>
    </citation>
    <scope>NUCLEOTIDE SEQUENCE [LARGE SCALE GENOMIC DNA]</scope>
</reference>
<dbReference type="Pfam" id="PF04294">
    <property type="entry name" value="VanW"/>
    <property type="match status" value="1"/>
</dbReference>
<dbReference type="EMBL" id="PEZP01000024">
    <property type="protein sequence ID" value="PIT98193.1"/>
    <property type="molecule type" value="Genomic_DNA"/>
</dbReference>
<evidence type="ECO:0008006" key="3">
    <source>
        <dbReference type="Google" id="ProtNLM"/>
    </source>
</evidence>
<dbReference type="InterPro" id="IPR052913">
    <property type="entry name" value="Glycopeptide_resist_protein"/>
</dbReference>
<evidence type="ECO:0000313" key="2">
    <source>
        <dbReference type="Proteomes" id="UP000230731"/>
    </source>
</evidence>
<comment type="caution">
    <text evidence="1">The sequence shown here is derived from an EMBL/GenBank/DDBJ whole genome shotgun (WGS) entry which is preliminary data.</text>
</comment>